<dbReference type="PIRSF" id="PIRSF000137">
    <property type="entry name" value="Alcohol_oxidase"/>
    <property type="match status" value="1"/>
</dbReference>
<dbReference type="STRING" id="1283841.A0A084QZD8"/>
<feature type="domain" description="Glucose-methanol-choline oxidoreductase N-terminal" evidence="3">
    <location>
        <begin position="237"/>
        <end position="251"/>
    </location>
</feature>
<sequence length="531" mass="58165">MGGLYDSIPHGLTEVDVVIVGGGTSGCVVAARLSDAHPDLSILVVERGPDNFNDPAVTNPIFFMENILNTGTANPRMMTYSGRDPEPQAGNRVMSVPAGSVLGGGSSINMLTGPIQVSDGGYGIKSFQDDFIRAAARVGIRESIDLQALDDNQAIQRNLRYISPDGVRPDAAHAYLHPRLQDNQHPNLHVLVQHDVVRVLTENTVAVGVEICRNPLDQNDPYVHKIMARKMVIVSAGTLGTPLILERSGIGSAEVLCNAGVEIVVDLPGIGEAFQDHNTLILSYYTSQPTTDTYDMLLDGRTTFQTMLAEKAEMLVWNSAEITSKIRPTEKEIESLTGMSTEAHEMWKRDFADFPNKPVATISTAGGFIAQIPEEDRDARFLSTGNFLLHPYARGHIHITGPSMGDKLDLFSGILTDQAGFDLAMSTWLYKKTREIVRRLDVYRGEVAMLHPPFAATSAAAIKRRSEPLPSDVEDIQYTAEDDRILGEWVRNALSQNWHGIGTCKMAPRHDRGVVDHNLDVYGIRTSKLSI</sequence>
<accession>A0A084QZD8</accession>
<evidence type="ECO:0000313" key="4">
    <source>
        <dbReference type="EMBL" id="KFA69323.1"/>
    </source>
</evidence>
<dbReference type="PANTHER" id="PTHR11552:SF78">
    <property type="entry name" value="GLUCOSE-METHANOL-CHOLINE OXIDOREDUCTASE N-TERMINAL DOMAIN-CONTAINING PROTEIN"/>
    <property type="match status" value="1"/>
</dbReference>
<dbReference type="SUPFAM" id="SSF51905">
    <property type="entry name" value="FAD/NAD(P)-binding domain"/>
    <property type="match status" value="1"/>
</dbReference>
<gene>
    <name evidence="4" type="ORF">S40285_08525</name>
</gene>
<keyword evidence="2" id="KW-0274">FAD</keyword>
<keyword evidence="2" id="KW-0285">Flavoprotein</keyword>
<proteinExistence type="inferred from homology"/>
<evidence type="ECO:0000259" key="3">
    <source>
        <dbReference type="PROSITE" id="PS00624"/>
    </source>
</evidence>
<feature type="binding site" evidence="2">
    <location>
        <begin position="498"/>
        <end position="499"/>
    </location>
    <ligand>
        <name>FAD</name>
        <dbReference type="ChEBI" id="CHEBI:57692"/>
    </ligand>
</feature>
<dbReference type="GO" id="GO:0050660">
    <property type="term" value="F:flavin adenine dinucleotide binding"/>
    <property type="evidence" value="ECO:0007669"/>
    <property type="project" value="InterPro"/>
</dbReference>
<dbReference type="InterPro" id="IPR012132">
    <property type="entry name" value="GMC_OxRdtase"/>
</dbReference>
<dbReference type="Gene3D" id="3.30.560.10">
    <property type="entry name" value="Glucose Oxidase, domain 3"/>
    <property type="match status" value="2"/>
</dbReference>
<dbReference type="Proteomes" id="UP000028524">
    <property type="component" value="Unassembled WGS sequence"/>
</dbReference>
<feature type="binding site" evidence="2">
    <location>
        <begin position="24"/>
        <end position="25"/>
    </location>
    <ligand>
        <name>FAD</name>
        <dbReference type="ChEBI" id="CHEBI:57692"/>
    </ligand>
</feature>
<dbReference type="OrthoDB" id="269227at2759"/>
<dbReference type="Pfam" id="PF05834">
    <property type="entry name" value="Lycopene_cycl"/>
    <property type="match status" value="1"/>
</dbReference>
<dbReference type="HOGENOM" id="CLU_002865_5_1_1"/>
<dbReference type="Gene3D" id="3.50.50.60">
    <property type="entry name" value="FAD/NAD(P)-binding domain"/>
    <property type="match status" value="2"/>
</dbReference>
<name>A0A084QZD8_STAC4</name>
<dbReference type="InterPro" id="IPR007867">
    <property type="entry name" value="GMC_OxRtase_C"/>
</dbReference>
<dbReference type="EMBL" id="KL659544">
    <property type="protein sequence ID" value="KFA69323.1"/>
    <property type="molecule type" value="Genomic_DNA"/>
</dbReference>
<organism evidence="4 5">
    <name type="scientific">Stachybotrys chlorohalonatus (strain IBT 40285)</name>
    <dbReference type="NCBI Taxonomy" id="1283841"/>
    <lineage>
        <taxon>Eukaryota</taxon>
        <taxon>Fungi</taxon>
        <taxon>Dikarya</taxon>
        <taxon>Ascomycota</taxon>
        <taxon>Pezizomycotina</taxon>
        <taxon>Sordariomycetes</taxon>
        <taxon>Hypocreomycetidae</taxon>
        <taxon>Hypocreales</taxon>
        <taxon>Stachybotryaceae</taxon>
        <taxon>Stachybotrys</taxon>
    </lineage>
</organism>
<protein>
    <recommendedName>
        <fullName evidence="3">Glucose-methanol-choline oxidoreductase N-terminal domain-containing protein</fullName>
    </recommendedName>
</protein>
<dbReference type="GO" id="GO:0016614">
    <property type="term" value="F:oxidoreductase activity, acting on CH-OH group of donors"/>
    <property type="evidence" value="ECO:0007669"/>
    <property type="project" value="InterPro"/>
</dbReference>
<dbReference type="InterPro" id="IPR000172">
    <property type="entry name" value="GMC_OxRdtase_N"/>
</dbReference>
<dbReference type="InParanoid" id="A0A084QZD8"/>
<dbReference type="PROSITE" id="PS00624">
    <property type="entry name" value="GMC_OXRED_2"/>
    <property type="match status" value="1"/>
</dbReference>
<dbReference type="SUPFAM" id="SSF54373">
    <property type="entry name" value="FAD-linked reductases, C-terminal domain"/>
    <property type="match status" value="1"/>
</dbReference>
<evidence type="ECO:0000256" key="1">
    <source>
        <dbReference type="ARBA" id="ARBA00010790"/>
    </source>
</evidence>
<dbReference type="Pfam" id="PF00732">
    <property type="entry name" value="GMC_oxred_N"/>
    <property type="match status" value="1"/>
</dbReference>
<dbReference type="AlphaFoldDB" id="A0A084QZD8"/>
<reference evidence="4 5" key="1">
    <citation type="journal article" date="2014" name="BMC Genomics">
        <title>Comparative genome sequencing reveals chemotype-specific gene clusters in the toxigenic black mold Stachybotrys.</title>
        <authorList>
            <person name="Semeiks J."/>
            <person name="Borek D."/>
            <person name="Otwinowski Z."/>
            <person name="Grishin N.V."/>
        </authorList>
    </citation>
    <scope>NUCLEOTIDE SEQUENCE [LARGE SCALE GENOMIC DNA]</scope>
    <source>
        <strain evidence="4 5">IBT 40285</strain>
    </source>
</reference>
<keyword evidence="5" id="KW-1185">Reference proteome</keyword>
<evidence type="ECO:0000256" key="2">
    <source>
        <dbReference type="PIRSR" id="PIRSR000137-2"/>
    </source>
</evidence>
<dbReference type="InterPro" id="IPR036188">
    <property type="entry name" value="FAD/NAD-bd_sf"/>
</dbReference>
<comment type="cofactor">
    <cofactor evidence="2">
        <name>FAD</name>
        <dbReference type="ChEBI" id="CHEBI:57692"/>
    </cofactor>
</comment>
<feature type="binding site" evidence="2">
    <location>
        <position position="196"/>
    </location>
    <ligand>
        <name>FAD</name>
        <dbReference type="ChEBI" id="CHEBI:57692"/>
    </ligand>
</feature>
<comment type="similarity">
    <text evidence="1">Belongs to the GMC oxidoreductase family.</text>
</comment>
<dbReference type="Pfam" id="PF05199">
    <property type="entry name" value="GMC_oxred_C"/>
    <property type="match status" value="1"/>
</dbReference>
<evidence type="ECO:0000313" key="5">
    <source>
        <dbReference type="Proteomes" id="UP000028524"/>
    </source>
</evidence>
<feature type="binding site" evidence="2">
    <location>
        <position position="101"/>
    </location>
    <ligand>
        <name>FAD</name>
        <dbReference type="ChEBI" id="CHEBI:57692"/>
    </ligand>
</feature>
<dbReference type="PANTHER" id="PTHR11552">
    <property type="entry name" value="GLUCOSE-METHANOL-CHOLINE GMC OXIDOREDUCTASE"/>
    <property type="match status" value="1"/>
</dbReference>